<evidence type="ECO:0000313" key="2">
    <source>
        <dbReference type="EMBL" id="KAF8483292.1"/>
    </source>
</evidence>
<comment type="caution">
    <text evidence="2">The sequence shown here is derived from an EMBL/GenBank/DDBJ whole genome shotgun (WGS) entry which is preliminary data.</text>
</comment>
<name>A0A9P5TBN5_9AGAM</name>
<feature type="compositionally biased region" description="Low complexity" evidence="1">
    <location>
        <begin position="218"/>
        <end position="229"/>
    </location>
</feature>
<keyword evidence="3" id="KW-1185">Reference proteome</keyword>
<dbReference type="Proteomes" id="UP000759537">
    <property type="component" value="Unassembled WGS sequence"/>
</dbReference>
<feature type="region of interest" description="Disordered" evidence="1">
    <location>
        <begin position="1"/>
        <end position="100"/>
    </location>
</feature>
<reference evidence="2" key="2">
    <citation type="journal article" date="2020" name="Nat. Commun.">
        <title>Large-scale genome sequencing of mycorrhizal fungi provides insights into the early evolution of symbiotic traits.</title>
        <authorList>
            <person name="Miyauchi S."/>
            <person name="Kiss E."/>
            <person name="Kuo A."/>
            <person name="Drula E."/>
            <person name="Kohler A."/>
            <person name="Sanchez-Garcia M."/>
            <person name="Morin E."/>
            <person name="Andreopoulos B."/>
            <person name="Barry K.W."/>
            <person name="Bonito G."/>
            <person name="Buee M."/>
            <person name="Carver A."/>
            <person name="Chen C."/>
            <person name="Cichocki N."/>
            <person name="Clum A."/>
            <person name="Culley D."/>
            <person name="Crous P.W."/>
            <person name="Fauchery L."/>
            <person name="Girlanda M."/>
            <person name="Hayes R.D."/>
            <person name="Keri Z."/>
            <person name="LaButti K."/>
            <person name="Lipzen A."/>
            <person name="Lombard V."/>
            <person name="Magnuson J."/>
            <person name="Maillard F."/>
            <person name="Murat C."/>
            <person name="Nolan M."/>
            <person name="Ohm R.A."/>
            <person name="Pangilinan J."/>
            <person name="Pereira M.F."/>
            <person name="Perotto S."/>
            <person name="Peter M."/>
            <person name="Pfister S."/>
            <person name="Riley R."/>
            <person name="Sitrit Y."/>
            <person name="Stielow J.B."/>
            <person name="Szollosi G."/>
            <person name="Zifcakova L."/>
            <person name="Stursova M."/>
            <person name="Spatafora J.W."/>
            <person name="Tedersoo L."/>
            <person name="Vaario L.M."/>
            <person name="Yamada A."/>
            <person name="Yan M."/>
            <person name="Wang P."/>
            <person name="Xu J."/>
            <person name="Bruns T."/>
            <person name="Baldrian P."/>
            <person name="Vilgalys R."/>
            <person name="Dunand C."/>
            <person name="Henrissat B."/>
            <person name="Grigoriev I.V."/>
            <person name="Hibbett D."/>
            <person name="Nagy L.G."/>
            <person name="Martin F.M."/>
        </authorList>
    </citation>
    <scope>NUCLEOTIDE SEQUENCE</scope>
    <source>
        <strain evidence="2">Prilba</strain>
    </source>
</reference>
<organism evidence="2 3">
    <name type="scientific">Russula ochroleuca</name>
    <dbReference type="NCBI Taxonomy" id="152965"/>
    <lineage>
        <taxon>Eukaryota</taxon>
        <taxon>Fungi</taxon>
        <taxon>Dikarya</taxon>
        <taxon>Basidiomycota</taxon>
        <taxon>Agaricomycotina</taxon>
        <taxon>Agaricomycetes</taxon>
        <taxon>Russulales</taxon>
        <taxon>Russulaceae</taxon>
        <taxon>Russula</taxon>
    </lineage>
</organism>
<sequence>MDRLPPGAEDPFYALQPQQPTRAQHPPPNQILPQQPTRVQHPPPTQIQPQQPTRAQHPPPTQIQPQQPTRVQHPPPPQIQTVPSYRPSLPSGSEMPDEWGYPPPSAPQFPNIPRNVQGAVIHPTGSVPRGAPQSHPTAAAAPTVPTCRIPNCHRPVGRDEKTHELTEFCSLEHMCDAARSGFPLCPACERCPRRSDNKFCGSRCEEWAVQKHRQQQQQQQQQQQLQSQELRQRQQQEHHQRHQHPQHWQSSTMVPPSTAPSHSAGITWSDATRGSPSANNGNQDNWQGRYPQ</sequence>
<protein>
    <submittedName>
        <fullName evidence="2">Uncharacterized protein</fullName>
    </submittedName>
</protein>
<evidence type="ECO:0000313" key="3">
    <source>
        <dbReference type="Proteomes" id="UP000759537"/>
    </source>
</evidence>
<dbReference type="AlphaFoldDB" id="A0A9P5TBN5"/>
<proteinExistence type="predicted"/>
<dbReference type="EMBL" id="WHVB01000004">
    <property type="protein sequence ID" value="KAF8483292.1"/>
    <property type="molecule type" value="Genomic_DNA"/>
</dbReference>
<accession>A0A9P5TBN5</accession>
<reference evidence="2" key="1">
    <citation type="submission" date="2019-10" db="EMBL/GenBank/DDBJ databases">
        <authorList>
            <consortium name="DOE Joint Genome Institute"/>
            <person name="Kuo A."/>
            <person name="Miyauchi S."/>
            <person name="Kiss E."/>
            <person name="Drula E."/>
            <person name="Kohler A."/>
            <person name="Sanchez-Garcia M."/>
            <person name="Andreopoulos B."/>
            <person name="Barry K.W."/>
            <person name="Bonito G."/>
            <person name="Buee M."/>
            <person name="Carver A."/>
            <person name="Chen C."/>
            <person name="Cichocki N."/>
            <person name="Clum A."/>
            <person name="Culley D."/>
            <person name="Crous P.W."/>
            <person name="Fauchery L."/>
            <person name="Girlanda M."/>
            <person name="Hayes R."/>
            <person name="Keri Z."/>
            <person name="LaButti K."/>
            <person name="Lipzen A."/>
            <person name="Lombard V."/>
            <person name="Magnuson J."/>
            <person name="Maillard F."/>
            <person name="Morin E."/>
            <person name="Murat C."/>
            <person name="Nolan M."/>
            <person name="Ohm R."/>
            <person name="Pangilinan J."/>
            <person name="Pereira M."/>
            <person name="Perotto S."/>
            <person name="Peter M."/>
            <person name="Riley R."/>
            <person name="Sitrit Y."/>
            <person name="Stielow B."/>
            <person name="Szollosi G."/>
            <person name="Zifcakova L."/>
            <person name="Stursova M."/>
            <person name="Spatafora J.W."/>
            <person name="Tedersoo L."/>
            <person name="Vaario L.-M."/>
            <person name="Yamada A."/>
            <person name="Yan M."/>
            <person name="Wang P."/>
            <person name="Xu J."/>
            <person name="Bruns T."/>
            <person name="Baldrian P."/>
            <person name="Vilgalys R."/>
            <person name="Henrissat B."/>
            <person name="Grigoriev I.V."/>
            <person name="Hibbett D."/>
            <person name="Nagy L.G."/>
            <person name="Martin F.M."/>
        </authorList>
    </citation>
    <scope>NUCLEOTIDE SEQUENCE</scope>
    <source>
        <strain evidence="2">Prilba</strain>
    </source>
</reference>
<dbReference type="OrthoDB" id="3256461at2759"/>
<feature type="compositionally biased region" description="Polar residues" evidence="1">
    <location>
        <begin position="250"/>
        <end position="286"/>
    </location>
</feature>
<gene>
    <name evidence="2" type="ORF">DFH94DRAFT_303404</name>
</gene>
<feature type="region of interest" description="Disordered" evidence="1">
    <location>
        <begin position="218"/>
        <end position="292"/>
    </location>
</feature>
<evidence type="ECO:0000256" key="1">
    <source>
        <dbReference type="SAM" id="MobiDB-lite"/>
    </source>
</evidence>